<comment type="caution">
    <text evidence="3">The sequence shown here is derived from an EMBL/GenBank/DDBJ whole genome shotgun (WGS) entry which is preliminary data.</text>
</comment>
<reference evidence="3 4" key="1">
    <citation type="journal article" date="2016" name="Nat. Commun.">
        <title>Thousands of microbial genomes shed light on interconnected biogeochemical processes in an aquifer system.</title>
        <authorList>
            <person name="Anantharaman K."/>
            <person name="Brown C.T."/>
            <person name="Hug L.A."/>
            <person name="Sharon I."/>
            <person name="Castelle C.J."/>
            <person name="Probst A.J."/>
            <person name="Thomas B.C."/>
            <person name="Singh A."/>
            <person name="Wilkins M.J."/>
            <person name="Karaoz U."/>
            <person name="Brodie E.L."/>
            <person name="Williams K.H."/>
            <person name="Hubbard S.S."/>
            <person name="Banfield J.F."/>
        </authorList>
    </citation>
    <scope>NUCLEOTIDE SEQUENCE [LARGE SCALE GENOMIC DNA]</scope>
</reference>
<name>A0A1F4TRY2_UNCSA</name>
<evidence type="ECO:0000313" key="4">
    <source>
        <dbReference type="Proteomes" id="UP000177309"/>
    </source>
</evidence>
<dbReference type="Proteomes" id="UP000177309">
    <property type="component" value="Unassembled WGS sequence"/>
</dbReference>
<dbReference type="Gene3D" id="2.40.160.60">
    <property type="entry name" value="Outer membrane protein transport protein (OMPP1/FadL/TodX)"/>
    <property type="match status" value="1"/>
</dbReference>
<sequence>MRNANLLFLIRITLYVLLICFLFFIGTASALLTSDGIDPLDMEGGSRPLAMGGAFVGLADDLYSLAYNPGGLAWTKGLALDLRDINNYSLMQSSPTGNGDAVGFIFTTKKLTGLSVGTTEVSFGTNTLSLVYGTKFSLLPILANLSFAKQTGVGISIKTILGSNYSQTGQSDLSAVGWDMDLGFLYKANEWSRLGLSLQNILPQNMLGGGIAKWSNGVNEEIPANYKLGYSAKLIGDDDALNYDYTKGLIISGQLGSSSLRTTYGLGAELGWSKKFFFRIGYGNSALNYGLGWRLEDGGIDFAYYKEAVTNQQRAEFSFVYFPGKWILVQKLEEIKKPVLILGDALQTVSIADNAETYDEKIDVSGKVKSEVEVYINGARAYVDAAKTFKTWVPLKVGKNLIVVELRAQGEKKTWDYKVLRKAKIVVAEEEKIDQQIKAAVIPEVKARLIEEKKVIEQTKEKVEVLVTLGVVEVKPKEEFVLEDRITRGELATWIVKAAGFDLPEVKKDVYVDVPKDHVLAPYIKVVSNLELLEPFPDGTFRPEAFVSKKEGEEIFRNFGIEQ</sequence>
<dbReference type="Gene3D" id="2.60.40.10">
    <property type="entry name" value="Immunoglobulins"/>
    <property type="match status" value="1"/>
</dbReference>
<evidence type="ECO:0000259" key="2">
    <source>
        <dbReference type="Pfam" id="PF00395"/>
    </source>
</evidence>
<feature type="domain" description="SLH" evidence="2">
    <location>
        <begin position="512"/>
        <end position="551"/>
    </location>
</feature>
<keyword evidence="1" id="KW-0812">Transmembrane</keyword>
<evidence type="ECO:0000313" key="3">
    <source>
        <dbReference type="EMBL" id="OGC35349.1"/>
    </source>
</evidence>
<dbReference type="SUPFAM" id="SSF56935">
    <property type="entry name" value="Porins"/>
    <property type="match status" value="1"/>
</dbReference>
<organism evidence="3 4">
    <name type="scientific">candidate division WOR-1 bacterium RIFOXYC2_FULL_41_25</name>
    <dbReference type="NCBI Taxonomy" id="1802586"/>
    <lineage>
        <taxon>Bacteria</taxon>
        <taxon>Bacillati</taxon>
        <taxon>Saganbacteria</taxon>
    </lineage>
</organism>
<dbReference type="InterPro" id="IPR013783">
    <property type="entry name" value="Ig-like_fold"/>
</dbReference>
<dbReference type="EMBL" id="MEUI01000003">
    <property type="protein sequence ID" value="OGC35349.1"/>
    <property type="molecule type" value="Genomic_DNA"/>
</dbReference>
<dbReference type="Pfam" id="PF00395">
    <property type="entry name" value="SLH"/>
    <property type="match status" value="1"/>
</dbReference>
<keyword evidence="1" id="KW-0472">Membrane</keyword>
<gene>
    <name evidence="3" type="ORF">A2462_07000</name>
</gene>
<protein>
    <recommendedName>
        <fullName evidence="2">SLH domain-containing protein</fullName>
    </recommendedName>
</protein>
<feature type="transmembrane region" description="Helical" evidence="1">
    <location>
        <begin position="12"/>
        <end position="32"/>
    </location>
</feature>
<keyword evidence="1" id="KW-1133">Transmembrane helix</keyword>
<dbReference type="AlphaFoldDB" id="A0A1F4TRY2"/>
<accession>A0A1F4TRY2</accession>
<proteinExistence type="predicted"/>
<dbReference type="InterPro" id="IPR001119">
    <property type="entry name" value="SLH_dom"/>
</dbReference>
<evidence type="ECO:0000256" key="1">
    <source>
        <dbReference type="SAM" id="Phobius"/>
    </source>
</evidence>